<keyword evidence="1" id="KW-0812">Transmembrane</keyword>
<dbReference type="AlphaFoldDB" id="A0A7R9BGN8"/>
<protein>
    <submittedName>
        <fullName evidence="2">Uncharacterized protein</fullName>
    </submittedName>
</protein>
<feature type="transmembrane region" description="Helical" evidence="1">
    <location>
        <begin position="59"/>
        <end position="78"/>
    </location>
</feature>
<evidence type="ECO:0000313" key="2">
    <source>
        <dbReference type="EMBL" id="CAD7273373.1"/>
    </source>
</evidence>
<accession>A0A7R9BGN8</accession>
<evidence type="ECO:0000313" key="3">
    <source>
        <dbReference type="Proteomes" id="UP000678499"/>
    </source>
</evidence>
<dbReference type="EMBL" id="CAJPEX010000124">
    <property type="protein sequence ID" value="CAG0913525.1"/>
    <property type="molecule type" value="Genomic_DNA"/>
</dbReference>
<feature type="transmembrane region" description="Helical" evidence="1">
    <location>
        <begin position="84"/>
        <end position="105"/>
    </location>
</feature>
<sequence length="177" mass="20013">MSCSLCNLNEFFVDGAYTNMFTASYHSIDRKHWAVENDFQLMLGSTIVHAGQPAHLNKIRVLIMLAVLLVQYLISSTLHADKIIIIMVAPVSGMVWMHLICLLMVHAIPVRARAMQFYEKLLWNRSKGLEKLIFEFMLYAAESTRTDAVAGQEGCEKHSSYGMTEELIKSLGCELLI</sequence>
<organism evidence="2">
    <name type="scientific">Notodromas monacha</name>
    <dbReference type="NCBI Taxonomy" id="399045"/>
    <lineage>
        <taxon>Eukaryota</taxon>
        <taxon>Metazoa</taxon>
        <taxon>Ecdysozoa</taxon>
        <taxon>Arthropoda</taxon>
        <taxon>Crustacea</taxon>
        <taxon>Oligostraca</taxon>
        <taxon>Ostracoda</taxon>
        <taxon>Podocopa</taxon>
        <taxon>Podocopida</taxon>
        <taxon>Cypridocopina</taxon>
        <taxon>Cypridoidea</taxon>
        <taxon>Cyprididae</taxon>
        <taxon>Notodromas</taxon>
    </lineage>
</organism>
<keyword evidence="1" id="KW-0472">Membrane</keyword>
<dbReference type="EMBL" id="OA882161">
    <property type="protein sequence ID" value="CAD7273373.1"/>
    <property type="molecule type" value="Genomic_DNA"/>
</dbReference>
<name>A0A7R9BGN8_9CRUS</name>
<proteinExistence type="predicted"/>
<keyword evidence="1" id="KW-1133">Transmembrane helix</keyword>
<gene>
    <name evidence="2" type="ORF">NMOB1V02_LOCUS1264</name>
</gene>
<keyword evidence="3" id="KW-1185">Reference proteome</keyword>
<reference evidence="2" key="1">
    <citation type="submission" date="2020-11" db="EMBL/GenBank/DDBJ databases">
        <authorList>
            <person name="Tran Van P."/>
        </authorList>
    </citation>
    <scope>NUCLEOTIDE SEQUENCE</scope>
</reference>
<evidence type="ECO:0000256" key="1">
    <source>
        <dbReference type="SAM" id="Phobius"/>
    </source>
</evidence>
<dbReference type="Proteomes" id="UP000678499">
    <property type="component" value="Unassembled WGS sequence"/>
</dbReference>